<reference evidence="7 8" key="1">
    <citation type="submission" date="2018-01" db="EMBL/GenBank/DDBJ databases">
        <title>Genome sequence of Iodobacter sp. strain PCH194 isolated from Indian Trans-Himalaya.</title>
        <authorList>
            <person name="Kumar V."/>
            <person name="Thakur V."/>
            <person name="Kumar S."/>
            <person name="Singh D."/>
        </authorList>
    </citation>
    <scope>NUCLEOTIDE SEQUENCE [LARGE SCALE GENOMIC DNA]</scope>
    <source>
        <strain evidence="7 8">PCH194</strain>
    </source>
</reference>
<keyword evidence="8" id="KW-1185">Reference proteome</keyword>
<sequence>MTGVYVVASKLFSFTRVLTQIGLLIAIWLASDWLVLKVGLPIPGGVLGLGIVFVLLLLGVPLNWVKYGAEWLLAEMLLFFVPAVVALVKYKALFIAEGWQLLVVIFLGTTLVMCVTAIVVDRCFKWEHHLRLARAKKRSTL</sequence>
<dbReference type="Pfam" id="PF03788">
    <property type="entry name" value="LrgA"/>
    <property type="match status" value="1"/>
</dbReference>
<evidence type="ECO:0000256" key="4">
    <source>
        <dbReference type="ARBA" id="ARBA00022989"/>
    </source>
</evidence>
<feature type="transmembrane region" description="Helical" evidence="6">
    <location>
        <begin position="12"/>
        <end position="30"/>
    </location>
</feature>
<protein>
    <submittedName>
        <fullName evidence="7">CidA/LrgA family protein</fullName>
    </submittedName>
</protein>
<dbReference type="GO" id="GO:0005886">
    <property type="term" value="C:plasma membrane"/>
    <property type="evidence" value="ECO:0007669"/>
    <property type="project" value="UniProtKB-SubCell"/>
</dbReference>
<comment type="subcellular location">
    <subcellularLocation>
        <location evidence="1">Cell membrane</location>
        <topology evidence="1">Multi-pass membrane protein</topology>
    </subcellularLocation>
</comment>
<feature type="transmembrane region" description="Helical" evidence="6">
    <location>
        <begin position="42"/>
        <end position="65"/>
    </location>
</feature>
<evidence type="ECO:0000256" key="1">
    <source>
        <dbReference type="ARBA" id="ARBA00004651"/>
    </source>
</evidence>
<dbReference type="InterPro" id="IPR005538">
    <property type="entry name" value="LrgA/CidA"/>
</dbReference>
<gene>
    <name evidence="7" type="ORF">C1H71_02065</name>
</gene>
<dbReference type="KEGG" id="ifl:C1H71_02065"/>
<evidence type="ECO:0000256" key="3">
    <source>
        <dbReference type="ARBA" id="ARBA00022692"/>
    </source>
</evidence>
<evidence type="ECO:0000256" key="2">
    <source>
        <dbReference type="ARBA" id="ARBA00022475"/>
    </source>
</evidence>
<proteinExistence type="predicted"/>
<dbReference type="PANTHER" id="PTHR33931">
    <property type="entry name" value="HOLIN-LIKE PROTEIN CIDA-RELATED"/>
    <property type="match status" value="1"/>
</dbReference>
<feature type="transmembrane region" description="Helical" evidence="6">
    <location>
        <begin position="99"/>
        <end position="120"/>
    </location>
</feature>
<evidence type="ECO:0000313" key="7">
    <source>
        <dbReference type="EMBL" id="QBC45614.1"/>
    </source>
</evidence>
<evidence type="ECO:0000313" key="8">
    <source>
        <dbReference type="Proteomes" id="UP000515917"/>
    </source>
</evidence>
<keyword evidence="2" id="KW-1003">Cell membrane</keyword>
<keyword evidence="4 6" id="KW-1133">Transmembrane helix</keyword>
<name>A0A7G3GEQ1_9NEIS</name>
<organism evidence="7 8">
    <name type="scientific">Iodobacter fluviatilis</name>
    <dbReference type="NCBI Taxonomy" id="537"/>
    <lineage>
        <taxon>Bacteria</taxon>
        <taxon>Pseudomonadati</taxon>
        <taxon>Pseudomonadota</taxon>
        <taxon>Betaproteobacteria</taxon>
        <taxon>Neisseriales</taxon>
        <taxon>Chitinibacteraceae</taxon>
        <taxon>Iodobacter</taxon>
    </lineage>
</organism>
<dbReference type="AlphaFoldDB" id="A0A7G3GEQ1"/>
<keyword evidence="3 6" id="KW-0812">Transmembrane</keyword>
<evidence type="ECO:0000256" key="6">
    <source>
        <dbReference type="SAM" id="Phobius"/>
    </source>
</evidence>
<keyword evidence="5 6" id="KW-0472">Membrane</keyword>
<evidence type="ECO:0000256" key="5">
    <source>
        <dbReference type="ARBA" id="ARBA00023136"/>
    </source>
</evidence>
<feature type="transmembrane region" description="Helical" evidence="6">
    <location>
        <begin position="72"/>
        <end position="93"/>
    </location>
</feature>
<accession>A0A7G3GEQ1</accession>
<dbReference type="Proteomes" id="UP000515917">
    <property type="component" value="Chromosome"/>
</dbReference>
<dbReference type="EMBL" id="CP025781">
    <property type="protein sequence ID" value="QBC45614.1"/>
    <property type="molecule type" value="Genomic_DNA"/>
</dbReference>
<dbReference type="PANTHER" id="PTHR33931:SF2">
    <property type="entry name" value="HOLIN-LIKE PROTEIN CIDA"/>
    <property type="match status" value="1"/>
</dbReference>